<dbReference type="AlphaFoldDB" id="A0A1B4XJJ9"/>
<keyword evidence="1" id="KW-0328">Glycosyltransferase</keyword>
<gene>
    <name evidence="4" type="ORF">SCL_2686</name>
</gene>
<feature type="domain" description="Glycosyltransferase subfamily 4-like N-terminal" evidence="3">
    <location>
        <begin position="17"/>
        <end position="190"/>
    </location>
</feature>
<name>A0A1B4XJJ9_9GAMM</name>
<dbReference type="InParanoid" id="A0A1B4XJJ9"/>
<dbReference type="GO" id="GO:0016757">
    <property type="term" value="F:glycosyltransferase activity"/>
    <property type="evidence" value="ECO:0007669"/>
    <property type="project" value="UniProtKB-KW"/>
</dbReference>
<dbReference type="EMBL" id="AP014879">
    <property type="protein sequence ID" value="BAV34963.1"/>
    <property type="molecule type" value="Genomic_DNA"/>
</dbReference>
<evidence type="ECO:0000259" key="3">
    <source>
        <dbReference type="Pfam" id="PF13579"/>
    </source>
</evidence>
<dbReference type="CDD" id="cd03801">
    <property type="entry name" value="GT4_PimA-like"/>
    <property type="match status" value="1"/>
</dbReference>
<dbReference type="PANTHER" id="PTHR12526:SF510">
    <property type="entry name" value="D-INOSITOL 3-PHOSPHATE GLYCOSYLTRANSFERASE"/>
    <property type="match status" value="1"/>
</dbReference>
<dbReference type="KEGG" id="slim:SCL_2686"/>
<evidence type="ECO:0000256" key="2">
    <source>
        <dbReference type="ARBA" id="ARBA00022679"/>
    </source>
</evidence>
<dbReference type="RefSeq" id="WP_096361654.1">
    <property type="nucleotide sequence ID" value="NZ_AP014879.1"/>
</dbReference>
<dbReference type="Pfam" id="PF13692">
    <property type="entry name" value="Glyco_trans_1_4"/>
    <property type="match status" value="1"/>
</dbReference>
<evidence type="ECO:0000313" key="5">
    <source>
        <dbReference type="Proteomes" id="UP000243180"/>
    </source>
</evidence>
<proteinExistence type="predicted"/>
<dbReference type="Proteomes" id="UP000243180">
    <property type="component" value="Chromosome"/>
</dbReference>
<dbReference type="Pfam" id="PF13579">
    <property type="entry name" value="Glyco_trans_4_4"/>
    <property type="match status" value="1"/>
</dbReference>
<protein>
    <submittedName>
        <fullName evidence="4">Glycosyl transferase family 1</fullName>
    </submittedName>
</protein>
<dbReference type="Gene3D" id="3.40.50.2000">
    <property type="entry name" value="Glycogen Phosphorylase B"/>
    <property type="match status" value="2"/>
</dbReference>
<accession>A0A1B4XJJ9</accession>
<dbReference type="InterPro" id="IPR028098">
    <property type="entry name" value="Glyco_trans_4-like_N"/>
</dbReference>
<dbReference type="OrthoDB" id="9764577at2"/>
<reference evidence="4 5" key="1">
    <citation type="submission" date="2015-05" db="EMBL/GenBank/DDBJ databases">
        <title>Complete genome sequence of a sulfur-oxidizing gammaproteobacterium strain HA5.</title>
        <authorList>
            <person name="Miura A."/>
            <person name="Kojima H."/>
            <person name="Fukui M."/>
        </authorList>
    </citation>
    <scope>NUCLEOTIDE SEQUENCE [LARGE SCALE GENOMIC DNA]</scope>
    <source>
        <strain evidence="4 5">HA5</strain>
    </source>
</reference>
<organism evidence="4 5">
    <name type="scientific">Sulfuricaulis limicola</name>
    <dbReference type="NCBI Taxonomy" id="1620215"/>
    <lineage>
        <taxon>Bacteria</taxon>
        <taxon>Pseudomonadati</taxon>
        <taxon>Pseudomonadota</taxon>
        <taxon>Gammaproteobacteria</taxon>
        <taxon>Acidiferrobacterales</taxon>
        <taxon>Acidiferrobacteraceae</taxon>
        <taxon>Sulfuricaulis</taxon>
    </lineage>
</organism>
<sequence length="395" mass="43728">MKLRIIYLHRLEFTGSGQTLQVLRDYASLMRHGHEVHLFYRAARALSGAELDDAVTRHGLSPQAGLQFHCIPEGWGGKRRLVQAADALMGASDVPVALVTRTMDHARLALALRRRTHPRPVRVIIELHEGAFPHMVYRERGRRARAWFSRRGERYVLRQVDGIVATVGSQVTLLDEIFPEHARVAVLPNGVDLAAFAGAAGAGKRADGGFHLRYAGQFLAWKNTDILIEALQYLPAPVVLDLAGGKPGAEAQTRQALESVARRHGVEQRVRYAGFLSPPDVPAFLMQADVLLLPLGGNVQSRYFTSPMKLFEYAASGVPMIVARQPTTLSLVRDGEEALMVSPDSAQELAAAVNRLMASPELAAALADRARAWVRQYSYEERARRYQDFLGQIFN</sequence>
<keyword evidence="2 4" id="KW-0808">Transferase</keyword>
<keyword evidence="5" id="KW-1185">Reference proteome</keyword>
<dbReference type="SUPFAM" id="SSF53756">
    <property type="entry name" value="UDP-Glycosyltransferase/glycogen phosphorylase"/>
    <property type="match status" value="1"/>
</dbReference>
<evidence type="ECO:0000313" key="4">
    <source>
        <dbReference type="EMBL" id="BAV34963.1"/>
    </source>
</evidence>
<dbReference type="PANTHER" id="PTHR12526">
    <property type="entry name" value="GLYCOSYLTRANSFERASE"/>
    <property type="match status" value="1"/>
</dbReference>
<evidence type="ECO:0000256" key="1">
    <source>
        <dbReference type="ARBA" id="ARBA00022676"/>
    </source>
</evidence>